<comment type="caution">
    <text evidence="2">The sequence shown here is derived from an EMBL/GenBank/DDBJ whole genome shotgun (WGS) entry which is preliminary data.</text>
</comment>
<dbReference type="RefSeq" id="WP_197001302.1">
    <property type="nucleotide sequence ID" value="NZ_BONS01000042.1"/>
</dbReference>
<keyword evidence="1" id="KW-0732">Signal</keyword>
<feature type="signal peptide" evidence="1">
    <location>
        <begin position="1"/>
        <end position="29"/>
    </location>
</feature>
<keyword evidence="3" id="KW-1185">Reference proteome</keyword>
<proteinExistence type="predicted"/>
<accession>A0A8J7G5F7</accession>
<dbReference type="Proteomes" id="UP000622552">
    <property type="component" value="Unassembled WGS sequence"/>
</dbReference>
<name>A0A8J7G5F7_9ACTN</name>
<gene>
    <name evidence="2" type="ORF">IW245_000207</name>
</gene>
<protein>
    <recommendedName>
        <fullName evidence="4">Secreted protein</fullName>
    </recommendedName>
</protein>
<evidence type="ECO:0000313" key="2">
    <source>
        <dbReference type="EMBL" id="MBG6134013.1"/>
    </source>
</evidence>
<feature type="chain" id="PRO_5035186438" description="Secreted protein" evidence="1">
    <location>
        <begin position="30"/>
        <end position="145"/>
    </location>
</feature>
<reference evidence="2" key="1">
    <citation type="submission" date="2020-11" db="EMBL/GenBank/DDBJ databases">
        <title>Sequencing the genomes of 1000 actinobacteria strains.</title>
        <authorList>
            <person name="Klenk H.-P."/>
        </authorList>
    </citation>
    <scope>NUCLEOTIDE SEQUENCE</scope>
    <source>
        <strain evidence="2">DSM 45356</strain>
    </source>
</reference>
<evidence type="ECO:0000313" key="3">
    <source>
        <dbReference type="Proteomes" id="UP000622552"/>
    </source>
</evidence>
<dbReference type="EMBL" id="JADOUF010000001">
    <property type="protein sequence ID" value="MBG6134013.1"/>
    <property type="molecule type" value="Genomic_DNA"/>
</dbReference>
<evidence type="ECO:0000256" key="1">
    <source>
        <dbReference type="SAM" id="SignalP"/>
    </source>
</evidence>
<evidence type="ECO:0008006" key="4">
    <source>
        <dbReference type="Google" id="ProtNLM"/>
    </source>
</evidence>
<sequence>MSVRPLTRGAVVAVAAAATLGLLSVPAHADERVCLDAYQVGSTGAVYLDGQRAASVKQYWSPRCKVNYSYLYVWQSYRDSHPGNWTVAVYGIQNGTVAGYKYYPNTHQADFWSQPYGGAGVCTAAEGYFEYALHTNSGRTDERCG</sequence>
<dbReference type="AlphaFoldDB" id="A0A8J7G5F7"/>
<organism evidence="2 3">
    <name type="scientific">Longispora fulva</name>
    <dbReference type="NCBI Taxonomy" id="619741"/>
    <lineage>
        <taxon>Bacteria</taxon>
        <taxon>Bacillati</taxon>
        <taxon>Actinomycetota</taxon>
        <taxon>Actinomycetes</taxon>
        <taxon>Micromonosporales</taxon>
        <taxon>Micromonosporaceae</taxon>
        <taxon>Longispora</taxon>
    </lineage>
</organism>